<dbReference type="GO" id="GO:0016757">
    <property type="term" value="F:glycosyltransferase activity"/>
    <property type="evidence" value="ECO:0007669"/>
    <property type="project" value="UniProtKB-KW"/>
</dbReference>
<evidence type="ECO:0000313" key="6">
    <source>
        <dbReference type="Proteomes" id="UP000295388"/>
    </source>
</evidence>
<reference evidence="5 6" key="1">
    <citation type="submission" date="2019-03" db="EMBL/GenBank/DDBJ databases">
        <title>Genomic Encyclopedia of Type Strains, Phase III (KMG-III): the genomes of soil and plant-associated and newly described type strains.</title>
        <authorList>
            <person name="Whitman W."/>
        </authorList>
    </citation>
    <scope>NUCLEOTIDE SEQUENCE [LARGE SCALE GENOMIC DNA]</scope>
    <source>
        <strain evidence="5 6">VKM Ac-2527</strain>
    </source>
</reference>
<dbReference type="PANTHER" id="PTHR12526:SF635">
    <property type="entry name" value="GLYCOSYL TRANSFERASE GROUP 1"/>
    <property type="match status" value="1"/>
</dbReference>
<dbReference type="Proteomes" id="UP000295388">
    <property type="component" value="Unassembled WGS sequence"/>
</dbReference>
<dbReference type="InterPro" id="IPR028098">
    <property type="entry name" value="Glyco_trans_4-like_N"/>
</dbReference>
<evidence type="ECO:0000259" key="3">
    <source>
        <dbReference type="Pfam" id="PF00534"/>
    </source>
</evidence>
<gene>
    <name evidence="5" type="ORF">EV643_108288</name>
</gene>
<dbReference type="Pfam" id="PF13579">
    <property type="entry name" value="Glyco_trans_4_4"/>
    <property type="match status" value="1"/>
</dbReference>
<proteinExistence type="predicted"/>
<feature type="domain" description="Glycosyl transferase family 1" evidence="3">
    <location>
        <begin position="210"/>
        <end position="367"/>
    </location>
</feature>
<dbReference type="AlphaFoldDB" id="A0A4R6KED9"/>
<dbReference type="Pfam" id="PF00534">
    <property type="entry name" value="Glycos_transf_1"/>
    <property type="match status" value="1"/>
</dbReference>
<keyword evidence="6" id="KW-1185">Reference proteome</keyword>
<name>A0A4R6KED9_9ACTN</name>
<sequence>MRIAMVSEHASPLAVLGGADAGGQNVHVAALSQALAGRGHQVEIYTRRDDPDSPERVPLGAGVDVVHVPAGPAQQVPKDSLLPYMQTFGQWIGQRWSQDPPDVVHAHFWMSGVACLEARRAVSFPLAQTFHALGVVKRRHQGAADTSPHRRVEFEARLASEADAVIATATDEVRELLALGAPAGSLHVVPCGVEIFKPSLPQDHWWHGHDGRILSLGRLVERKGVDTVLEAVSRLPRAELVVAGGPTDVFEDDPEVRRLRAEAERLGVADRVHLVGAVSRTDIPALIRSADVVVCTPWYEPFGIVPLEAMSCGRPVVAAAVGGLLDTVVDGVTGIHVPPKDPERLAAVLAELLGNPPLRRRLGRAGAARVAQRYTWTTVAAETEDVYSRIMAPLPTGRTR</sequence>
<feature type="domain" description="Glycosyltransferase subfamily 4-like N-terminal" evidence="4">
    <location>
        <begin position="22"/>
        <end position="192"/>
    </location>
</feature>
<dbReference type="RefSeq" id="WP_133801395.1">
    <property type="nucleotide sequence ID" value="NZ_SNWQ01000008.1"/>
</dbReference>
<evidence type="ECO:0000313" key="5">
    <source>
        <dbReference type="EMBL" id="TDO47971.1"/>
    </source>
</evidence>
<keyword evidence="2 5" id="KW-0808">Transferase</keyword>
<protein>
    <submittedName>
        <fullName evidence="5">Glycosyltransferase involved in cell wall biosynthesis</fullName>
    </submittedName>
</protein>
<dbReference type="EMBL" id="SNWQ01000008">
    <property type="protein sequence ID" value="TDO47971.1"/>
    <property type="molecule type" value="Genomic_DNA"/>
</dbReference>
<evidence type="ECO:0000259" key="4">
    <source>
        <dbReference type="Pfam" id="PF13579"/>
    </source>
</evidence>
<keyword evidence="1" id="KW-0328">Glycosyltransferase</keyword>
<dbReference type="PANTHER" id="PTHR12526">
    <property type="entry name" value="GLYCOSYLTRANSFERASE"/>
    <property type="match status" value="1"/>
</dbReference>
<dbReference type="Gene3D" id="3.40.50.2000">
    <property type="entry name" value="Glycogen Phosphorylase B"/>
    <property type="match status" value="2"/>
</dbReference>
<evidence type="ECO:0000256" key="2">
    <source>
        <dbReference type="ARBA" id="ARBA00022679"/>
    </source>
</evidence>
<dbReference type="InterPro" id="IPR001296">
    <property type="entry name" value="Glyco_trans_1"/>
</dbReference>
<organism evidence="5 6">
    <name type="scientific">Kribbella caucasensis</name>
    <dbReference type="NCBI Taxonomy" id="2512215"/>
    <lineage>
        <taxon>Bacteria</taxon>
        <taxon>Bacillati</taxon>
        <taxon>Actinomycetota</taxon>
        <taxon>Actinomycetes</taxon>
        <taxon>Propionibacteriales</taxon>
        <taxon>Kribbellaceae</taxon>
        <taxon>Kribbella</taxon>
    </lineage>
</organism>
<comment type="caution">
    <text evidence="5">The sequence shown here is derived from an EMBL/GenBank/DDBJ whole genome shotgun (WGS) entry which is preliminary data.</text>
</comment>
<accession>A0A4R6KED9</accession>
<dbReference type="OrthoDB" id="9809227at2"/>
<dbReference type="SUPFAM" id="SSF53756">
    <property type="entry name" value="UDP-Glycosyltransferase/glycogen phosphorylase"/>
    <property type="match status" value="1"/>
</dbReference>
<evidence type="ECO:0000256" key="1">
    <source>
        <dbReference type="ARBA" id="ARBA00022676"/>
    </source>
</evidence>